<dbReference type="Pfam" id="PF00530">
    <property type="entry name" value="SRCR"/>
    <property type="match status" value="1"/>
</dbReference>
<accession>A0A1L8EV70</accession>
<evidence type="ECO:0000256" key="9">
    <source>
        <dbReference type="PROSITE-ProRule" id="PRU00196"/>
    </source>
</evidence>
<feature type="disulfide bond" evidence="9">
    <location>
        <begin position="424"/>
        <end position="434"/>
    </location>
</feature>
<evidence type="ECO:0000256" key="3">
    <source>
        <dbReference type="ARBA" id="ARBA00022968"/>
    </source>
</evidence>
<dbReference type="STRING" id="8355.A0A1L8EV70"/>
<keyword evidence="5 11" id="KW-0472">Membrane</keyword>
<reference evidence="13" key="1">
    <citation type="submission" date="2025-08" db="UniProtKB">
        <authorList>
            <consortium name="RefSeq"/>
        </authorList>
    </citation>
    <scope>IDENTIFICATION</scope>
    <source>
        <strain evidence="13">J_2021</strain>
        <tissue evidence="13">Erythrocytes</tissue>
    </source>
</reference>
<name>A0A1L8EV70_XENLA</name>
<protein>
    <submittedName>
        <fullName evidence="13">Macrophage receptor MARCO</fullName>
    </submittedName>
</protein>
<organism evidence="12 13">
    <name type="scientific">Xenopus laevis</name>
    <name type="common">African clawed frog</name>
    <dbReference type="NCBI Taxonomy" id="8355"/>
    <lineage>
        <taxon>Eukaryota</taxon>
        <taxon>Metazoa</taxon>
        <taxon>Chordata</taxon>
        <taxon>Craniata</taxon>
        <taxon>Vertebrata</taxon>
        <taxon>Euteleostomi</taxon>
        <taxon>Amphibia</taxon>
        <taxon>Batrachia</taxon>
        <taxon>Anura</taxon>
        <taxon>Pipoidea</taxon>
        <taxon>Pipidae</taxon>
        <taxon>Xenopodinae</taxon>
        <taxon>Xenopus</taxon>
        <taxon>Xenopus</taxon>
    </lineage>
</organism>
<evidence type="ECO:0000313" key="14">
    <source>
        <dbReference type="Xenbase" id="XB-GENE-23659532"/>
    </source>
</evidence>
<dbReference type="SUPFAM" id="SSF56487">
    <property type="entry name" value="SRCR-like"/>
    <property type="match status" value="1"/>
</dbReference>
<dbReference type="OrthoDB" id="536948at2759"/>
<evidence type="ECO:0000256" key="1">
    <source>
        <dbReference type="ARBA" id="ARBA00004606"/>
    </source>
</evidence>
<dbReference type="AlphaFoldDB" id="A0A1L8EV70"/>
<evidence type="ECO:0000256" key="5">
    <source>
        <dbReference type="ARBA" id="ARBA00023136"/>
    </source>
</evidence>
<dbReference type="PANTHER" id="PTHR48071">
    <property type="entry name" value="SRCR DOMAIN-CONTAINING PROTEIN"/>
    <property type="match status" value="1"/>
</dbReference>
<dbReference type="FunFam" id="3.10.250.10:FF:000011">
    <property type="entry name" value="Scavenger receptor class A member 5"/>
    <property type="match status" value="1"/>
</dbReference>
<dbReference type="InterPro" id="IPR008160">
    <property type="entry name" value="Collagen"/>
</dbReference>
<gene>
    <name evidence="14" type="primary">marco.L</name>
    <name evidence="13" type="synonym">LOC108701233</name>
</gene>
<evidence type="ECO:0000256" key="4">
    <source>
        <dbReference type="ARBA" id="ARBA00022989"/>
    </source>
</evidence>
<evidence type="ECO:0000256" key="11">
    <source>
        <dbReference type="SAM" id="Phobius"/>
    </source>
</evidence>
<dbReference type="SMART" id="SM00202">
    <property type="entry name" value="SR"/>
    <property type="match status" value="1"/>
</dbReference>
<dbReference type="OMA" id="GMFGIKG"/>
<dbReference type="PaxDb" id="8355-A0A1L8EV70"/>
<keyword evidence="2 11" id="KW-0812">Transmembrane</keyword>
<dbReference type="PROSITE" id="PS50287">
    <property type="entry name" value="SRCR_2"/>
    <property type="match status" value="1"/>
</dbReference>
<dbReference type="PRINTS" id="PR00258">
    <property type="entry name" value="SPERACTRCPTR"/>
</dbReference>
<dbReference type="Proteomes" id="UP000186698">
    <property type="component" value="Chromosome 9_10L"/>
</dbReference>
<feature type="compositionally biased region" description="Low complexity" evidence="10">
    <location>
        <begin position="283"/>
        <end position="293"/>
    </location>
</feature>
<feature type="transmembrane region" description="Helical" evidence="11">
    <location>
        <begin position="49"/>
        <end position="69"/>
    </location>
</feature>
<evidence type="ECO:0000256" key="8">
    <source>
        <dbReference type="ARBA" id="ARBA00023180"/>
    </source>
</evidence>
<evidence type="ECO:0000313" key="12">
    <source>
        <dbReference type="Proteomes" id="UP000186698"/>
    </source>
</evidence>
<evidence type="ECO:0000256" key="2">
    <source>
        <dbReference type="ARBA" id="ARBA00022692"/>
    </source>
</evidence>
<dbReference type="Pfam" id="PF01391">
    <property type="entry name" value="Collagen"/>
    <property type="match status" value="2"/>
</dbReference>
<proteinExistence type="predicted"/>
<dbReference type="GeneID" id="108701233"/>
<dbReference type="CTD" id="108701233"/>
<dbReference type="KEGG" id="xla:108701233"/>
<dbReference type="Gene3D" id="3.10.250.10">
    <property type="entry name" value="SRCR-like domain"/>
    <property type="match status" value="1"/>
</dbReference>
<keyword evidence="3" id="KW-0735">Signal-anchor</keyword>
<keyword evidence="7 13" id="KW-0675">Receptor</keyword>
<dbReference type="Xenbase" id="XB-GENE-23659532">
    <property type="gene designation" value="marco.L"/>
</dbReference>
<feature type="compositionally biased region" description="Low complexity" evidence="10">
    <location>
        <begin position="168"/>
        <end position="182"/>
    </location>
</feature>
<evidence type="ECO:0000256" key="10">
    <source>
        <dbReference type="SAM" id="MobiDB-lite"/>
    </source>
</evidence>
<keyword evidence="8" id="KW-0325">Glycoprotein</keyword>
<evidence type="ECO:0000256" key="7">
    <source>
        <dbReference type="ARBA" id="ARBA00023170"/>
    </source>
</evidence>
<comment type="subcellular location">
    <subcellularLocation>
        <location evidence="1">Membrane</location>
        <topology evidence="1">Single-pass type II membrane protein</topology>
    </subcellularLocation>
</comment>
<dbReference type="RefSeq" id="XP_018091076.1">
    <property type="nucleotide sequence ID" value="XM_018235587.2"/>
</dbReference>
<keyword evidence="12" id="KW-1185">Reference proteome</keyword>
<dbReference type="InterPro" id="IPR036772">
    <property type="entry name" value="SRCR-like_dom_sf"/>
</dbReference>
<keyword evidence="4 11" id="KW-1133">Transmembrane helix</keyword>
<evidence type="ECO:0000256" key="6">
    <source>
        <dbReference type="ARBA" id="ARBA00023157"/>
    </source>
</evidence>
<dbReference type="InterPro" id="IPR001190">
    <property type="entry name" value="SRCR"/>
</dbReference>
<feature type="region of interest" description="Disordered" evidence="10">
    <location>
        <begin position="163"/>
        <end position="357"/>
    </location>
</feature>
<dbReference type="PANTHER" id="PTHR48071:SF18">
    <property type="entry name" value="DELETED IN MALIGNANT BRAIN TUMORS 1 PROTEIN-RELATED"/>
    <property type="match status" value="1"/>
</dbReference>
<sequence length="456" mass="47380">MDLMDDSETQLEEECSSKPFTFSPMLYSGMAPFDINDSKPKRHAVRNGFQIFVFVYLMLLTAVASYLMYSSFIWHQELMALKEEMCSLPCLGKDVTVKGSHKEVFLSQSEENKLDPKIKELLRTLNASILSIEDKRVQRLSELEEEIGIIQVRTQDLFQKLDNSTLIPGPAGKDGPPGARGIPGPPGVKGEPGNRGEAGNRGSPGIKGEKGNPGLQGLKGDEGKLGPTGPMGPSGSDGNGTKGEPGATGPPGAKGDAGERGQDGIPGRPGASGTAGEKGETGRTGLPGTPGTNGDKGEKGNQGLNGDPGQKGEIGASGLNGLPGAKGEPGVPGLPGPKGNPGEKGNPGIQGPPGTQTEIVRLVGGTNRGRVEIFHGGDWGTICDDSWDMNDGAVICRMLGYSRAVQAFTAGGGIGKILLDDVSCVGTETSILECPKPNWEMHNCGHNEDAGVECGS</sequence>
<dbReference type="Bgee" id="108701233">
    <property type="expression patterns" value="Expressed in spleen and 13 other cell types or tissues"/>
</dbReference>
<evidence type="ECO:0000313" key="13">
    <source>
        <dbReference type="RefSeq" id="XP_018091076.1"/>
    </source>
</evidence>
<keyword evidence="6 9" id="KW-1015">Disulfide bond</keyword>
<dbReference type="PROSITE" id="PS00420">
    <property type="entry name" value="SRCR_1"/>
    <property type="match status" value="1"/>
</dbReference>
<dbReference type="GO" id="GO:0016020">
    <property type="term" value="C:membrane"/>
    <property type="evidence" value="ECO:0007669"/>
    <property type="project" value="UniProtKB-SubCell"/>
</dbReference>
<comment type="caution">
    <text evidence="9">Lacks conserved residue(s) required for the propagation of feature annotation.</text>
</comment>